<name>A0A2S7N3N1_9BACI</name>
<organism evidence="2 3">
    <name type="scientific">Pradoshia eiseniae</name>
    <dbReference type="NCBI Taxonomy" id="2064768"/>
    <lineage>
        <taxon>Bacteria</taxon>
        <taxon>Bacillati</taxon>
        <taxon>Bacillota</taxon>
        <taxon>Bacilli</taxon>
        <taxon>Bacillales</taxon>
        <taxon>Bacillaceae</taxon>
        <taxon>Pradoshia</taxon>
    </lineage>
</organism>
<dbReference type="Proteomes" id="UP000239663">
    <property type="component" value="Unassembled WGS sequence"/>
</dbReference>
<dbReference type="InterPro" id="IPR002645">
    <property type="entry name" value="STAS_dom"/>
</dbReference>
<dbReference type="InterPro" id="IPR051932">
    <property type="entry name" value="Bact_StressResp_Reg"/>
</dbReference>
<dbReference type="Gene3D" id="3.30.450.20">
    <property type="entry name" value="PAS domain"/>
    <property type="match status" value="1"/>
</dbReference>
<comment type="caution">
    <text evidence="2">The sequence shown here is derived from an EMBL/GenBank/DDBJ whole genome shotgun (WGS) entry which is preliminary data.</text>
</comment>
<dbReference type="SUPFAM" id="SSF52091">
    <property type="entry name" value="SpoIIaa-like"/>
    <property type="match status" value="1"/>
</dbReference>
<sequence length="258" mass="29191">MDSILAQSQISLLNAIGENIFICDENHQIIMLNDYSSQLINRLMPYTGLASKDDYLGRNICEFSPEEDKALLKAFAADVFPFEAKVSLFHNMTAEMTIHKQQTSTGPYIYIITLKDITDYEEELHKGYVLLEELYAPVIQTILDDVILMPITGTMTGKRLDKIKEIALFESVKRQASYLIIDFTGMTALDDNSITMELETITRSLELIGTTIIYSGLSAKFVKQIIEQGTSIPTETFATFRQAIRYACKKNGYKLVHI</sequence>
<evidence type="ECO:0000313" key="2">
    <source>
        <dbReference type="EMBL" id="PQD96627.1"/>
    </source>
</evidence>
<feature type="domain" description="STAS" evidence="1">
    <location>
        <begin position="144"/>
        <end position="247"/>
    </location>
</feature>
<dbReference type="PANTHER" id="PTHR33745:SF8">
    <property type="entry name" value="BLUE-LIGHT PHOTORECEPTOR"/>
    <property type="match status" value="1"/>
</dbReference>
<accession>A0A2S7N3N1</accession>
<dbReference type="CDD" id="cd07041">
    <property type="entry name" value="STAS_RsbR_RsbS_like"/>
    <property type="match status" value="1"/>
</dbReference>
<dbReference type="RefSeq" id="WP_104847724.1">
    <property type="nucleotide sequence ID" value="NZ_PKOZ01000001.1"/>
</dbReference>
<dbReference type="OrthoDB" id="2835068at2"/>
<dbReference type="PANTHER" id="PTHR33745">
    <property type="entry name" value="RSBT ANTAGONIST PROTEIN RSBS-RELATED"/>
    <property type="match status" value="1"/>
</dbReference>
<gene>
    <name evidence="2" type="ORF">CYL18_01660</name>
</gene>
<protein>
    <recommendedName>
        <fullName evidence="1">STAS domain-containing protein</fullName>
    </recommendedName>
</protein>
<evidence type="ECO:0000259" key="1">
    <source>
        <dbReference type="PROSITE" id="PS50801"/>
    </source>
</evidence>
<dbReference type="EMBL" id="PKOZ01000001">
    <property type="protein sequence ID" value="PQD96627.1"/>
    <property type="molecule type" value="Genomic_DNA"/>
</dbReference>
<reference evidence="2 3" key="1">
    <citation type="submission" date="2017-12" db="EMBL/GenBank/DDBJ databases">
        <title>Taxonomic description and draft genome of Pradoshia cofamensis Gen. nov., sp. nov., a thermotolerant bacillale isolated from anterior gut of earthworm Eisenia fetida.</title>
        <authorList>
            <person name="Saha T."/>
            <person name="Chakraborty R."/>
        </authorList>
    </citation>
    <scope>NUCLEOTIDE SEQUENCE [LARGE SCALE GENOMIC DNA]</scope>
    <source>
        <strain evidence="2 3">EAG3</strain>
    </source>
</reference>
<dbReference type="InterPro" id="IPR036513">
    <property type="entry name" value="STAS_dom_sf"/>
</dbReference>
<proteinExistence type="predicted"/>
<keyword evidence="3" id="KW-1185">Reference proteome</keyword>
<dbReference type="AlphaFoldDB" id="A0A2S7N3N1"/>
<dbReference type="PROSITE" id="PS50801">
    <property type="entry name" value="STAS"/>
    <property type="match status" value="1"/>
</dbReference>
<evidence type="ECO:0000313" key="3">
    <source>
        <dbReference type="Proteomes" id="UP000239663"/>
    </source>
</evidence>
<dbReference type="Gene3D" id="3.30.750.24">
    <property type="entry name" value="STAS domain"/>
    <property type="match status" value="1"/>
</dbReference>